<dbReference type="AlphaFoldDB" id="A0A5N6KRG4"/>
<dbReference type="EMBL" id="VIBQ01000010">
    <property type="protein sequence ID" value="KAB8339039.1"/>
    <property type="molecule type" value="Genomic_DNA"/>
</dbReference>
<feature type="compositionally biased region" description="Polar residues" evidence="1">
    <location>
        <begin position="533"/>
        <end position="549"/>
    </location>
</feature>
<feature type="region of interest" description="Disordered" evidence="1">
    <location>
        <begin position="347"/>
        <end position="617"/>
    </location>
</feature>
<feature type="compositionally biased region" description="Polar residues" evidence="1">
    <location>
        <begin position="693"/>
        <end position="728"/>
    </location>
</feature>
<comment type="caution">
    <text evidence="2">The sequence shown here is derived from an EMBL/GenBank/DDBJ whole genome shotgun (WGS) entry which is preliminary data.</text>
</comment>
<dbReference type="SUPFAM" id="SSF50965">
    <property type="entry name" value="Galactose oxidase, central domain"/>
    <property type="match status" value="1"/>
</dbReference>
<dbReference type="InterPro" id="IPR011043">
    <property type="entry name" value="Gal_Oxase/kelch_b-propeller"/>
</dbReference>
<feature type="compositionally biased region" description="Polar residues" evidence="1">
    <location>
        <begin position="581"/>
        <end position="590"/>
    </location>
</feature>
<feature type="region of interest" description="Disordered" evidence="1">
    <location>
        <begin position="237"/>
        <end position="264"/>
    </location>
</feature>
<dbReference type="OrthoDB" id="5352000at2759"/>
<dbReference type="InterPro" id="IPR015915">
    <property type="entry name" value="Kelch-typ_b-propeller"/>
</dbReference>
<feature type="compositionally biased region" description="Polar residues" evidence="1">
    <location>
        <begin position="507"/>
        <end position="522"/>
    </location>
</feature>
<proteinExistence type="predicted"/>
<feature type="compositionally biased region" description="Polar residues" evidence="1">
    <location>
        <begin position="237"/>
        <end position="249"/>
    </location>
</feature>
<reference evidence="2 3" key="1">
    <citation type="submission" date="2019-06" db="EMBL/GenBank/DDBJ databases">
        <title>A chromosomal-level reference genome of Carpinus fangiana (Coryloideae, Betulaceae).</title>
        <authorList>
            <person name="Yang X."/>
            <person name="Wang Z."/>
            <person name="Zhang L."/>
            <person name="Hao G."/>
            <person name="Liu J."/>
            <person name="Yang Y."/>
        </authorList>
    </citation>
    <scope>NUCLEOTIDE SEQUENCE [LARGE SCALE GENOMIC DNA]</scope>
    <source>
        <strain evidence="2">Cfa_2016G</strain>
        <tissue evidence="2">Leaf</tissue>
    </source>
</reference>
<dbReference type="Proteomes" id="UP000327013">
    <property type="component" value="Unassembled WGS sequence"/>
</dbReference>
<evidence type="ECO:0000313" key="2">
    <source>
        <dbReference type="EMBL" id="KAB8339039.1"/>
    </source>
</evidence>
<organism evidence="2 3">
    <name type="scientific">Carpinus fangiana</name>
    <dbReference type="NCBI Taxonomy" id="176857"/>
    <lineage>
        <taxon>Eukaryota</taxon>
        <taxon>Viridiplantae</taxon>
        <taxon>Streptophyta</taxon>
        <taxon>Embryophyta</taxon>
        <taxon>Tracheophyta</taxon>
        <taxon>Spermatophyta</taxon>
        <taxon>Magnoliopsida</taxon>
        <taxon>eudicotyledons</taxon>
        <taxon>Gunneridae</taxon>
        <taxon>Pentapetalae</taxon>
        <taxon>rosids</taxon>
        <taxon>fabids</taxon>
        <taxon>Fagales</taxon>
        <taxon>Betulaceae</taxon>
        <taxon>Carpinus</taxon>
    </lineage>
</organism>
<name>A0A5N6KRG4_9ROSI</name>
<feature type="compositionally biased region" description="Polar residues" evidence="1">
    <location>
        <begin position="562"/>
        <end position="571"/>
    </location>
</feature>
<sequence>MASPDPPVAIDGSCSVIHDNTLFVYSPKAFQSLPLSDGAKWSQLKNGTSVSGATCVKAGNDALWIVGGLSQDKDYAGLQKYSFSSKSWESIVPVVNITKGRQGHSATYLSASSMILVYAGSKVDPKQLSQETFAIETKKPYNVLAYSGKTPPVVQPILLPWDDSSVITLGGNADNKDIYLFKTSTNGWQKYKTALPRVPKGPDAERGTLVLGSDGSKVLELYDMSVSPNEVSRFVLQNAQGRPAQTGSTVGKPESRKRKRDLTLNSWPAYNDTAAPTYIRSGFDIAQSDTGLKKKAAQASQSDTEKPRLSFADRGAPYMMEGGNPTGIPGYDPHSSIAIIGGGMGNHKRGMESRGSESSTARLVPGKKSGLGMNDAMEMATIREKNDSPGTGYRPGNSGLMPPKRSSGWSRYFSGNTEILAGSRGSRTSSRKSDGLRKSAFSRKSTRSSVGSSHYAASHHDCQSHGPTEIPPLKFGEEFESTRVNSLVTSQNSATPAKHNYSRSRPDTMNSQLSSNPPSTLDDTIFTYEASPANENNRWTPVGSANNRSEWSKDWTGATGAAQRNTATSSIYGPPPRNGSRDPNASSVYAPQSKAMRDTHSRPLSSAPAMAAPPPAVPPPSTVYTTPSGGGGGFFTGPVGGAVYPSNRPPTTRTDTHEPFLDSRAQGPIYGNANQARAYDAPENAGTNFNNLSMPAPTASASLATQAQPEQPNPLTSQLKPTTYQSSGRKPVGNPFVASNGPAASTARGLGAAGDPPVQEVSKPAAIATPETRRDSIHNGWPTPPQRASIVDMDDLESSDDEEAEVVYATASSGAAPTAMTAIPVPGSTAMQYTVKKAPKDTGNTDMGWVDLRG</sequence>
<dbReference type="Gene3D" id="2.120.10.80">
    <property type="entry name" value="Kelch-type beta propeller"/>
    <property type="match status" value="1"/>
</dbReference>
<feature type="compositionally biased region" description="Polar residues" evidence="1">
    <location>
        <begin position="482"/>
        <end position="495"/>
    </location>
</feature>
<feature type="compositionally biased region" description="Polar residues" evidence="1">
    <location>
        <begin position="407"/>
        <end position="417"/>
    </location>
</feature>
<keyword evidence="3" id="KW-1185">Reference proteome</keyword>
<protein>
    <submittedName>
        <fullName evidence="2">Uncharacterized protein</fullName>
    </submittedName>
</protein>
<evidence type="ECO:0000313" key="3">
    <source>
        <dbReference type="Proteomes" id="UP000327013"/>
    </source>
</evidence>
<accession>A0A5N6KRG4</accession>
<gene>
    <name evidence="2" type="ORF">FH972_021975</name>
</gene>
<feature type="region of interest" description="Disordered" evidence="1">
    <location>
        <begin position="693"/>
        <end position="759"/>
    </location>
</feature>
<evidence type="ECO:0000256" key="1">
    <source>
        <dbReference type="SAM" id="MobiDB-lite"/>
    </source>
</evidence>